<evidence type="ECO:0000313" key="3">
    <source>
        <dbReference type="EMBL" id="MEU1950825.1"/>
    </source>
</evidence>
<evidence type="ECO:0000256" key="1">
    <source>
        <dbReference type="SAM" id="Coils"/>
    </source>
</evidence>
<keyword evidence="4" id="KW-1185">Reference proteome</keyword>
<organism evidence="3 4">
    <name type="scientific">Nocardia rhamnosiphila</name>
    <dbReference type="NCBI Taxonomy" id="426716"/>
    <lineage>
        <taxon>Bacteria</taxon>
        <taxon>Bacillati</taxon>
        <taxon>Actinomycetota</taxon>
        <taxon>Actinomycetes</taxon>
        <taxon>Mycobacteriales</taxon>
        <taxon>Nocardiaceae</taxon>
        <taxon>Nocardia</taxon>
    </lineage>
</organism>
<evidence type="ECO:0000313" key="4">
    <source>
        <dbReference type="Proteomes" id="UP001550628"/>
    </source>
</evidence>
<feature type="coiled-coil region" evidence="1">
    <location>
        <begin position="132"/>
        <end position="162"/>
    </location>
</feature>
<accession>A0ABV2WIY2</accession>
<name>A0ABV2WIY2_9NOCA</name>
<dbReference type="Proteomes" id="UP001550628">
    <property type="component" value="Unassembled WGS sequence"/>
</dbReference>
<protein>
    <submittedName>
        <fullName evidence="3">Uncharacterized protein</fullName>
    </submittedName>
</protein>
<reference evidence="3 4" key="1">
    <citation type="submission" date="2024-06" db="EMBL/GenBank/DDBJ databases">
        <title>The Natural Products Discovery Center: Release of the First 8490 Sequenced Strains for Exploring Actinobacteria Biosynthetic Diversity.</title>
        <authorList>
            <person name="Kalkreuter E."/>
            <person name="Kautsar S.A."/>
            <person name="Yang D."/>
            <person name="Bader C.D."/>
            <person name="Teijaro C.N."/>
            <person name="Fluegel L."/>
            <person name="Davis C.M."/>
            <person name="Simpson J.R."/>
            <person name="Lauterbach L."/>
            <person name="Steele A.D."/>
            <person name="Gui C."/>
            <person name="Meng S."/>
            <person name="Li G."/>
            <person name="Viehrig K."/>
            <person name="Ye F."/>
            <person name="Su P."/>
            <person name="Kiefer A.F."/>
            <person name="Nichols A."/>
            <person name="Cepeda A.J."/>
            <person name="Yan W."/>
            <person name="Fan B."/>
            <person name="Jiang Y."/>
            <person name="Adhikari A."/>
            <person name="Zheng C.-J."/>
            <person name="Schuster L."/>
            <person name="Cowan T.M."/>
            <person name="Smanski M.J."/>
            <person name="Chevrette M.G."/>
            <person name="De Carvalho L.P.S."/>
            <person name="Shen B."/>
        </authorList>
    </citation>
    <scope>NUCLEOTIDE SEQUENCE [LARGE SCALE GENOMIC DNA]</scope>
    <source>
        <strain evidence="3 4">NPDC019708</strain>
    </source>
</reference>
<sequence length="277" mass="29997">MSDTPSDNQRPAGPDREQQLRALYQAAAIPYALRLGPIDHDYGLQARQDSIHALCLREVQNLSALRARLTEGRPYLALTEVEQARLDVTYNALQGARLAADREGVPVADVDAAEDTGKTGTPWVHGPGHQYLGRIEQLADELEQAHDLIEAQKQTIAELGTQTTRDARRISDLEQRLDREHSHLTQAWSVIQAYRWETGVDRTPAPLPDWMNTFREQAADTHLDTDPALAGTGAESGQAMGAAIEALGDSTGAWAPDDGPPAPGRPPGSGAGPEVEP</sequence>
<evidence type="ECO:0000256" key="2">
    <source>
        <dbReference type="SAM" id="MobiDB-lite"/>
    </source>
</evidence>
<keyword evidence="1" id="KW-0175">Coiled coil</keyword>
<feature type="region of interest" description="Disordered" evidence="2">
    <location>
        <begin position="225"/>
        <end position="277"/>
    </location>
</feature>
<proteinExistence type="predicted"/>
<gene>
    <name evidence="3" type="ORF">ABZ510_03105</name>
</gene>
<dbReference type="RefSeq" id="WP_356954212.1">
    <property type="nucleotide sequence ID" value="NZ_JBEYBD010000002.1"/>
</dbReference>
<dbReference type="EMBL" id="JBEYBF010000001">
    <property type="protein sequence ID" value="MEU1950825.1"/>
    <property type="molecule type" value="Genomic_DNA"/>
</dbReference>
<comment type="caution">
    <text evidence="3">The sequence shown here is derived from an EMBL/GenBank/DDBJ whole genome shotgun (WGS) entry which is preliminary data.</text>
</comment>